<organism evidence="2 3">
    <name type="scientific">Seohaeicola zhoushanensis</name>
    <dbReference type="NCBI Taxonomy" id="1569283"/>
    <lineage>
        <taxon>Bacteria</taxon>
        <taxon>Pseudomonadati</taxon>
        <taxon>Pseudomonadota</taxon>
        <taxon>Alphaproteobacteria</taxon>
        <taxon>Rhodobacterales</taxon>
        <taxon>Roseobacteraceae</taxon>
        <taxon>Seohaeicola</taxon>
    </lineage>
</organism>
<gene>
    <name evidence="2" type="ORF">GCM10017056_14680</name>
</gene>
<protein>
    <recommendedName>
        <fullName evidence="4">Lipoprotein</fullName>
    </recommendedName>
</protein>
<sequence length="213" mass="22197">MRAVISISRAARGLLAGLALTALAACGGVFSVDYPPMSADVSKGLRVSAVNVSVPESLTVSEANVLVPSADIVWHGEPDGDRRAQVKAIMTTAARAAVAPMRGTRRVNLNIIVSQFHGETEAAILRSPSAVHSIRFTAQLVDASTGAAVTPPVPISADLAAYVGDAALEAQRRHGGPFMSWQKPRVTAHVTSVLKGWLGLGPDIRGSFNSLGR</sequence>
<feature type="signal peptide" evidence="1">
    <location>
        <begin position="1"/>
        <end position="24"/>
    </location>
</feature>
<dbReference type="RefSeq" id="WP_189679375.1">
    <property type="nucleotide sequence ID" value="NZ_BNCJ01000002.1"/>
</dbReference>
<keyword evidence="3" id="KW-1185">Reference proteome</keyword>
<reference evidence="2" key="1">
    <citation type="journal article" date="2014" name="Int. J. Syst. Evol. Microbiol.">
        <title>Complete genome sequence of Corynebacterium casei LMG S-19264T (=DSM 44701T), isolated from a smear-ripened cheese.</title>
        <authorList>
            <consortium name="US DOE Joint Genome Institute (JGI-PGF)"/>
            <person name="Walter F."/>
            <person name="Albersmeier A."/>
            <person name="Kalinowski J."/>
            <person name="Ruckert C."/>
        </authorList>
    </citation>
    <scope>NUCLEOTIDE SEQUENCE</scope>
    <source>
        <strain evidence="2">KCTC 42650</strain>
    </source>
</reference>
<evidence type="ECO:0000313" key="3">
    <source>
        <dbReference type="Proteomes" id="UP000626220"/>
    </source>
</evidence>
<comment type="caution">
    <text evidence="2">The sequence shown here is derived from an EMBL/GenBank/DDBJ whole genome shotgun (WGS) entry which is preliminary data.</text>
</comment>
<dbReference type="AlphaFoldDB" id="A0A8J3GW97"/>
<keyword evidence="1" id="KW-0732">Signal</keyword>
<dbReference type="EMBL" id="BNCJ01000002">
    <property type="protein sequence ID" value="GHF43839.1"/>
    <property type="molecule type" value="Genomic_DNA"/>
</dbReference>
<feature type="chain" id="PRO_5035304494" description="Lipoprotein" evidence="1">
    <location>
        <begin position="25"/>
        <end position="213"/>
    </location>
</feature>
<accession>A0A8J3GW97</accession>
<name>A0A8J3GW97_9RHOB</name>
<evidence type="ECO:0008006" key="4">
    <source>
        <dbReference type="Google" id="ProtNLM"/>
    </source>
</evidence>
<dbReference type="Pfam" id="PF20569">
    <property type="entry name" value="DUF6778"/>
    <property type="match status" value="1"/>
</dbReference>
<dbReference type="PROSITE" id="PS51257">
    <property type="entry name" value="PROKAR_LIPOPROTEIN"/>
    <property type="match status" value="1"/>
</dbReference>
<evidence type="ECO:0000313" key="2">
    <source>
        <dbReference type="EMBL" id="GHF43839.1"/>
    </source>
</evidence>
<reference evidence="2" key="2">
    <citation type="submission" date="2020-09" db="EMBL/GenBank/DDBJ databases">
        <authorList>
            <person name="Sun Q."/>
            <person name="Kim S."/>
        </authorList>
    </citation>
    <scope>NUCLEOTIDE SEQUENCE</scope>
    <source>
        <strain evidence="2">KCTC 42650</strain>
    </source>
</reference>
<dbReference type="InterPro" id="IPR046705">
    <property type="entry name" value="DUF6778"/>
</dbReference>
<proteinExistence type="predicted"/>
<evidence type="ECO:0000256" key="1">
    <source>
        <dbReference type="SAM" id="SignalP"/>
    </source>
</evidence>
<dbReference type="Proteomes" id="UP000626220">
    <property type="component" value="Unassembled WGS sequence"/>
</dbReference>